<keyword evidence="2" id="KW-1185">Reference proteome</keyword>
<dbReference type="EMBL" id="BMWX01000004">
    <property type="protein sequence ID" value="GGZ33113.1"/>
    <property type="molecule type" value="Genomic_DNA"/>
</dbReference>
<proteinExistence type="predicted"/>
<evidence type="ECO:0000313" key="2">
    <source>
        <dbReference type="Proteomes" id="UP000619457"/>
    </source>
</evidence>
<reference evidence="1" key="2">
    <citation type="submission" date="2020-09" db="EMBL/GenBank/DDBJ databases">
        <authorList>
            <person name="Sun Q."/>
            <person name="Kim S."/>
        </authorList>
    </citation>
    <scope>NUCLEOTIDE SEQUENCE</scope>
    <source>
        <strain evidence="1">KCTC 12368</strain>
    </source>
</reference>
<name>A0A918UU58_9BACT</name>
<dbReference type="AlphaFoldDB" id="A0A918UU58"/>
<reference evidence="1" key="1">
    <citation type="journal article" date="2014" name="Int. J. Syst. Evol. Microbiol.">
        <title>Complete genome sequence of Corynebacterium casei LMG S-19264T (=DSM 44701T), isolated from a smear-ripened cheese.</title>
        <authorList>
            <consortium name="US DOE Joint Genome Institute (JGI-PGF)"/>
            <person name="Walter F."/>
            <person name="Albersmeier A."/>
            <person name="Kalinowski J."/>
            <person name="Ruckert C."/>
        </authorList>
    </citation>
    <scope>NUCLEOTIDE SEQUENCE</scope>
    <source>
        <strain evidence="1">KCTC 12368</strain>
    </source>
</reference>
<gene>
    <name evidence="1" type="ORF">GCM10007049_28430</name>
</gene>
<accession>A0A918UU58</accession>
<sequence length="52" mass="5811">MAGVKVDVSDMGFIKLVISTIYTFFLDNWFPGAGYYLGHEAISDTIKTQSDF</sequence>
<organism evidence="1 2">
    <name type="scientific">Echinicola pacifica</name>
    <dbReference type="NCBI Taxonomy" id="346377"/>
    <lineage>
        <taxon>Bacteria</taxon>
        <taxon>Pseudomonadati</taxon>
        <taxon>Bacteroidota</taxon>
        <taxon>Cytophagia</taxon>
        <taxon>Cytophagales</taxon>
        <taxon>Cyclobacteriaceae</taxon>
        <taxon>Echinicola</taxon>
    </lineage>
</organism>
<evidence type="ECO:0000313" key="1">
    <source>
        <dbReference type="EMBL" id="GGZ33113.1"/>
    </source>
</evidence>
<dbReference type="Proteomes" id="UP000619457">
    <property type="component" value="Unassembled WGS sequence"/>
</dbReference>
<protein>
    <submittedName>
        <fullName evidence="1">Uncharacterized protein</fullName>
    </submittedName>
</protein>
<comment type="caution">
    <text evidence="1">The sequence shown here is derived from an EMBL/GenBank/DDBJ whole genome shotgun (WGS) entry which is preliminary data.</text>
</comment>